<dbReference type="VEuPathDB" id="CryptoDB:cubi_00360"/>
<protein>
    <recommendedName>
        <fullName evidence="4">Secreted protein</fullName>
    </recommendedName>
</protein>
<dbReference type="RefSeq" id="XP_028875953.1">
    <property type="nucleotide sequence ID" value="XM_029017374.1"/>
</dbReference>
<accession>A0A1J4ML93</accession>
<proteinExistence type="predicted"/>
<dbReference type="AlphaFoldDB" id="A0A1J4ML93"/>
<feature type="chain" id="PRO_5013266868" description="Secreted protein" evidence="1">
    <location>
        <begin position="28"/>
        <end position="351"/>
    </location>
</feature>
<evidence type="ECO:0000313" key="3">
    <source>
        <dbReference type="Proteomes" id="UP000186176"/>
    </source>
</evidence>
<evidence type="ECO:0000313" key="2">
    <source>
        <dbReference type="EMBL" id="OII74807.1"/>
    </source>
</evidence>
<dbReference type="GeneID" id="39977153"/>
<sequence>MNVRLILTFSTFLGILWLDLVFSSAATRKKLGAGNLRISDPELEQSFDFFTKTLSNSEKENLIKLNSSSEYARSTVPKGAGYDYTVQTAIYTLSESLYISPNLFNMKIISDHCSKKNIFEVVDCLYSVSKKTLKLLKLVRQRCFHHTENSHLNIFPRQVALKLKLYCDEFKRIEIRYARLSDFIYLLKMILKKSKIHNSNLLKLSKLVWKIIKSPSFKKIKFVKDLSSQAVSPKPKIQPSKKEAATISKISTLLRHIDNTLLEKVKILPFWITKSSEEYSVILIETEAIVDKIWSPMKKNIVSNLKSLNQCTSVKKKSYCPSNSPKYKLSKDEKFIQNIKKVSEQIRSDIE</sequence>
<feature type="signal peptide" evidence="1">
    <location>
        <begin position="1"/>
        <end position="27"/>
    </location>
</feature>
<name>A0A1J4ML93_9CRYT</name>
<gene>
    <name evidence="2" type="ORF">cubi_00360</name>
</gene>
<evidence type="ECO:0008006" key="4">
    <source>
        <dbReference type="Google" id="ProtNLM"/>
    </source>
</evidence>
<keyword evidence="3" id="KW-1185">Reference proteome</keyword>
<dbReference type="OrthoDB" id="343158at2759"/>
<comment type="caution">
    <text evidence="2">The sequence shown here is derived from an EMBL/GenBank/DDBJ whole genome shotgun (WGS) entry which is preliminary data.</text>
</comment>
<evidence type="ECO:0000256" key="1">
    <source>
        <dbReference type="SAM" id="SignalP"/>
    </source>
</evidence>
<reference evidence="2 3" key="1">
    <citation type="submission" date="2016-10" db="EMBL/GenBank/DDBJ databases">
        <title>Reductive evolution of mitochondrial metabolism and differential evolution of invasion-related proteins in Cryptosporidium.</title>
        <authorList>
            <person name="Liu S."/>
            <person name="Roellig D.M."/>
            <person name="Guo Y."/>
            <person name="Li N."/>
            <person name="Frace M.A."/>
            <person name="Tang K."/>
            <person name="Zhang L."/>
            <person name="Feng Y."/>
            <person name="Xiao L."/>
        </authorList>
    </citation>
    <scope>NUCLEOTIDE SEQUENCE [LARGE SCALE GENOMIC DNA]</scope>
    <source>
        <strain evidence="2">39726</strain>
    </source>
</reference>
<dbReference type="EMBL" id="LRBP01000009">
    <property type="protein sequence ID" value="OII74807.1"/>
    <property type="molecule type" value="Genomic_DNA"/>
</dbReference>
<dbReference type="Proteomes" id="UP000186176">
    <property type="component" value="Unassembled WGS sequence"/>
</dbReference>
<organism evidence="2 3">
    <name type="scientific">Cryptosporidium ubiquitum</name>
    <dbReference type="NCBI Taxonomy" id="857276"/>
    <lineage>
        <taxon>Eukaryota</taxon>
        <taxon>Sar</taxon>
        <taxon>Alveolata</taxon>
        <taxon>Apicomplexa</taxon>
        <taxon>Conoidasida</taxon>
        <taxon>Coccidia</taxon>
        <taxon>Eucoccidiorida</taxon>
        <taxon>Eimeriorina</taxon>
        <taxon>Cryptosporidiidae</taxon>
        <taxon>Cryptosporidium</taxon>
    </lineage>
</organism>
<keyword evidence="1" id="KW-0732">Signal</keyword>